<feature type="compositionally biased region" description="Low complexity" evidence="1">
    <location>
        <begin position="40"/>
        <end position="56"/>
    </location>
</feature>
<dbReference type="KEGG" id="hazt:125179536"/>
<reference evidence="3" key="1">
    <citation type="submission" date="2025-08" db="UniProtKB">
        <authorList>
            <consortium name="RefSeq"/>
        </authorList>
    </citation>
    <scope>IDENTIFICATION</scope>
    <source>
        <tissue evidence="3">Whole organism</tissue>
    </source>
</reference>
<evidence type="ECO:0000313" key="3">
    <source>
        <dbReference type="RefSeq" id="XP_047741545.1"/>
    </source>
</evidence>
<sequence>MSFLSSLQQVVADVTTSVTNLSLNPTRRFSRDHSQPDNISSATTAPTTGSATATGSRSRLGPRLIPTPGTTTTSVNPGSSRFRSGSTSVQGGLGPGGKPIASVMRPPHHQQLQAVAPRKDYEVQPLPQLQCGDRYTYWPEYDPAQNWVGEKDGGWLEMH</sequence>
<feature type="compositionally biased region" description="Polar residues" evidence="1">
    <location>
        <begin position="68"/>
        <end position="90"/>
    </location>
</feature>
<dbReference type="Proteomes" id="UP000694843">
    <property type="component" value="Unplaced"/>
</dbReference>
<proteinExistence type="predicted"/>
<gene>
    <name evidence="3" type="primary">LOC125179536</name>
</gene>
<feature type="region of interest" description="Disordered" evidence="1">
    <location>
        <begin position="25"/>
        <end position="104"/>
    </location>
</feature>
<dbReference type="GeneID" id="125179536"/>
<name>A0A979FYF2_HYAAZ</name>
<keyword evidence="2" id="KW-1185">Reference proteome</keyword>
<accession>A0A979FYF2</accession>
<organism evidence="2 3">
    <name type="scientific">Hyalella azteca</name>
    <name type="common">Amphipod</name>
    <dbReference type="NCBI Taxonomy" id="294128"/>
    <lineage>
        <taxon>Eukaryota</taxon>
        <taxon>Metazoa</taxon>
        <taxon>Ecdysozoa</taxon>
        <taxon>Arthropoda</taxon>
        <taxon>Crustacea</taxon>
        <taxon>Multicrustacea</taxon>
        <taxon>Malacostraca</taxon>
        <taxon>Eumalacostraca</taxon>
        <taxon>Peracarida</taxon>
        <taxon>Amphipoda</taxon>
        <taxon>Senticaudata</taxon>
        <taxon>Talitrida</taxon>
        <taxon>Talitroidea</taxon>
        <taxon>Hyalellidae</taxon>
        <taxon>Hyalella</taxon>
    </lineage>
</organism>
<evidence type="ECO:0000313" key="2">
    <source>
        <dbReference type="Proteomes" id="UP000694843"/>
    </source>
</evidence>
<evidence type="ECO:0000256" key="1">
    <source>
        <dbReference type="SAM" id="MobiDB-lite"/>
    </source>
</evidence>
<dbReference type="RefSeq" id="XP_047741545.1">
    <property type="nucleotide sequence ID" value="XM_047885589.1"/>
</dbReference>
<protein>
    <submittedName>
        <fullName evidence="3">Uncharacterized protein LOC125179536</fullName>
    </submittedName>
</protein>
<dbReference type="AlphaFoldDB" id="A0A979FYF2"/>